<name>A0A6A2Y2P6_HIBSY</name>
<dbReference type="Proteomes" id="UP000436088">
    <property type="component" value="Unassembled WGS sequence"/>
</dbReference>
<dbReference type="PANTHER" id="PTHR46338">
    <property type="entry name" value="TRANSCRIPTION INITIATION FACTOR TFIID SUBUNIT 8"/>
    <property type="match status" value="1"/>
</dbReference>
<dbReference type="InterPro" id="IPR009072">
    <property type="entry name" value="Histone-fold"/>
</dbReference>
<feature type="domain" description="Bromodomain associated" evidence="6">
    <location>
        <begin position="21"/>
        <end position="97"/>
    </location>
</feature>
<dbReference type="Pfam" id="PF07524">
    <property type="entry name" value="Bromo_TP"/>
    <property type="match status" value="1"/>
</dbReference>
<gene>
    <name evidence="7" type="ORF">F3Y22_tig00112217pilonHSYRG00098</name>
</gene>
<evidence type="ECO:0000313" key="8">
    <source>
        <dbReference type="Proteomes" id="UP000436088"/>
    </source>
</evidence>
<dbReference type="EMBL" id="VEPZ02001519">
    <property type="protein sequence ID" value="KAE8669766.1"/>
    <property type="molecule type" value="Genomic_DNA"/>
</dbReference>
<organism evidence="7 8">
    <name type="scientific">Hibiscus syriacus</name>
    <name type="common">Rose of Sharon</name>
    <dbReference type="NCBI Taxonomy" id="106335"/>
    <lineage>
        <taxon>Eukaryota</taxon>
        <taxon>Viridiplantae</taxon>
        <taxon>Streptophyta</taxon>
        <taxon>Embryophyta</taxon>
        <taxon>Tracheophyta</taxon>
        <taxon>Spermatophyta</taxon>
        <taxon>Magnoliopsida</taxon>
        <taxon>eudicotyledons</taxon>
        <taxon>Gunneridae</taxon>
        <taxon>Pentapetalae</taxon>
        <taxon>rosids</taxon>
        <taxon>malvids</taxon>
        <taxon>Malvales</taxon>
        <taxon>Malvaceae</taxon>
        <taxon>Malvoideae</taxon>
        <taxon>Hibiscus</taxon>
    </lineage>
</organism>
<accession>A0A6A2Y2P6</accession>
<keyword evidence="4" id="KW-0539">Nucleus</keyword>
<comment type="subcellular location">
    <subcellularLocation>
        <location evidence="1">Nucleus</location>
    </subcellularLocation>
</comment>
<dbReference type="Gene3D" id="1.10.20.10">
    <property type="entry name" value="Histone, subunit A"/>
    <property type="match status" value="1"/>
</dbReference>
<evidence type="ECO:0000256" key="3">
    <source>
        <dbReference type="ARBA" id="ARBA00023163"/>
    </source>
</evidence>
<evidence type="ECO:0000259" key="6">
    <source>
        <dbReference type="SMART" id="SM00576"/>
    </source>
</evidence>
<protein>
    <submittedName>
        <fullName evidence="7">VAMP1</fullName>
    </submittedName>
</protein>
<dbReference type="InterPro" id="IPR006565">
    <property type="entry name" value="BTP"/>
</dbReference>
<dbReference type="InterPro" id="IPR037818">
    <property type="entry name" value="TAF8"/>
</dbReference>
<feature type="region of interest" description="Disordered" evidence="5">
    <location>
        <begin position="132"/>
        <end position="159"/>
    </location>
</feature>
<dbReference type="GO" id="GO:0046982">
    <property type="term" value="F:protein heterodimerization activity"/>
    <property type="evidence" value="ECO:0007669"/>
    <property type="project" value="InterPro"/>
</dbReference>
<feature type="compositionally biased region" description="Basic and acidic residues" evidence="5">
    <location>
        <begin position="133"/>
        <end position="143"/>
    </location>
</feature>
<dbReference type="GO" id="GO:0005669">
    <property type="term" value="C:transcription factor TFIID complex"/>
    <property type="evidence" value="ECO:0007669"/>
    <property type="project" value="InterPro"/>
</dbReference>
<dbReference type="SMART" id="SM00576">
    <property type="entry name" value="BTP"/>
    <property type="match status" value="1"/>
</dbReference>
<dbReference type="PANTHER" id="PTHR46338:SF13">
    <property type="entry name" value="TRANSCRIPTION INITIATION FACTOR TFIID SUBUNIT 8-LIKE"/>
    <property type="match status" value="1"/>
</dbReference>
<sequence>MTKPKSRRKSNTQQEEATNPSEFSFNITRVAVAQICKSVGFRRSQVTTLNTLTLVATKYLETLARSAASFSNAANRGQSNLLDITNALHDASLQLGFNGAATLYGDDCLLKSAVLEDLCTFVNSTDEIPFAKPIERPKERETGDSESSPENLQRGGHVPEWLPGFPDVGNLEQCDKRVCREILWESVLGHQNEGFEEKRDGKHGGKLSKERTRVKFCIKGDKRMHTNGFSVNNLFTQSIDEEAETEHKLKMKQTLVYQRKKKL</sequence>
<evidence type="ECO:0000256" key="1">
    <source>
        <dbReference type="ARBA" id="ARBA00004123"/>
    </source>
</evidence>
<keyword evidence="2" id="KW-0805">Transcription regulation</keyword>
<keyword evidence="8" id="KW-1185">Reference proteome</keyword>
<evidence type="ECO:0000313" key="7">
    <source>
        <dbReference type="EMBL" id="KAE8669766.1"/>
    </source>
</evidence>
<evidence type="ECO:0000256" key="4">
    <source>
        <dbReference type="ARBA" id="ARBA00023242"/>
    </source>
</evidence>
<proteinExistence type="predicted"/>
<reference evidence="7" key="1">
    <citation type="submission" date="2019-09" db="EMBL/GenBank/DDBJ databases">
        <title>Draft genome information of white flower Hibiscus syriacus.</title>
        <authorList>
            <person name="Kim Y.-M."/>
        </authorList>
    </citation>
    <scope>NUCLEOTIDE SEQUENCE [LARGE SCALE GENOMIC DNA]</scope>
    <source>
        <strain evidence="7">YM2019G1</strain>
    </source>
</reference>
<evidence type="ECO:0000256" key="5">
    <source>
        <dbReference type="SAM" id="MobiDB-lite"/>
    </source>
</evidence>
<evidence type="ECO:0000256" key="2">
    <source>
        <dbReference type="ARBA" id="ARBA00023015"/>
    </source>
</evidence>
<dbReference type="AlphaFoldDB" id="A0A6A2Y2P6"/>
<dbReference type="OrthoDB" id="436852at2759"/>
<keyword evidence="3" id="KW-0804">Transcription</keyword>
<comment type="caution">
    <text evidence="7">The sequence shown here is derived from an EMBL/GenBank/DDBJ whole genome shotgun (WGS) entry which is preliminary data.</text>
</comment>